<name>A0A9W6UJC5_9ACTN</name>
<keyword evidence="1" id="KW-1133">Transmembrane helix</keyword>
<evidence type="ECO:0000256" key="1">
    <source>
        <dbReference type="SAM" id="Phobius"/>
    </source>
</evidence>
<feature type="transmembrane region" description="Helical" evidence="1">
    <location>
        <begin position="20"/>
        <end position="43"/>
    </location>
</feature>
<protein>
    <submittedName>
        <fullName evidence="2">Uncharacterized protein</fullName>
    </submittedName>
</protein>
<sequence length="44" mass="4540">MSNDEPEKSAPVRPRISEDWAATITGLVLLAAALVGLIPAGLVP</sequence>
<dbReference type="EMBL" id="BSQG01000004">
    <property type="protein sequence ID" value="GLU48587.1"/>
    <property type="molecule type" value="Genomic_DNA"/>
</dbReference>
<dbReference type="AlphaFoldDB" id="A0A9W6UJC5"/>
<dbReference type="RefSeq" id="WP_285760057.1">
    <property type="nucleotide sequence ID" value="NZ_BSQG01000004.1"/>
</dbReference>
<keyword evidence="1" id="KW-0472">Membrane</keyword>
<keyword evidence="1" id="KW-0812">Transmembrane</keyword>
<evidence type="ECO:0000313" key="2">
    <source>
        <dbReference type="EMBL" id="GLU48587.1"/>
    </source>
</evidence>
<evidence type="ECO:0000313" key="3">
    <source>
        <dbReference type="Proteomes" id="UP001165092"/>
    </source>
</evidence>
<organism evidence="2 3">
    <name type="scientific">Nocardiopsis ansamitocini</name>
    <dbReference type="NCBI Taxonomy" id="1670832"/>
    <lineage>
        <taxon>Bacteria</taxon>
        <taxon>Bacillati</taxon>
        <taxon>Actinomycetota</taxon>
        <taxon>Actinomycetes</taxon>
        <taxon>Streptosporangiales</taxon>
        <taxon>Nocardiopsidaceae</taxon>
        <taxon>Nocardiopsis</taxon>
    </lineage>
</organism>
<gene>
    <name evidence="2" type="ORF">Nans01_29380</name>
</gene>
<comment type="caution">
    <text evidence="2">The sequence shown here is derived from an EMBL/GenBank/DDBJ whole genome shotgun (WGS) entry which is preliminary data.</text>
</comment>
<accession>A0A9W6UJC5</accession>
<proteinExistence type="predicted"/>
<dbReference type="Proteomes" id="UP001165092">
    <property type="component" value="Unassembled WGS sequence"/>
</dbReference>
<keyword evidence="3" id="KW-1185">Reference proteome</keyword>
<reference evidence="2" key="1">
    <citation type="submission" date="2023-02" db="EMBL/GenBank/DDBJ databases">
        <title>Nocardiopsis ansamitocini NBRC 112285.</title>
        <authorList>
            <person name="Ichikawa N."/>
            <person name="Sato H."/>
            <person name="Tonouchi N."/>
        </authorList>
    </citation>
    <scope>NUCLEOTIDE SEQUENCE</scope>
    <source>
        <strain evidence="2">NBRC 112285</strain>
    </source>
</reference>